<reference evidence="1 2" key="1">
    <citation type="journal article" date="2023" name="Int. J. Syst. Evol. Microbiol.">
        <title>Methylocystis iwaonis sp. nov., a type II methane-oxidizing bacterium from surface soil of a rice paddy field in Japan, and emended description of the genus Methylocystis (ex Whittenbury et al. 1970) Bowman et al. 1993.</title>
        <authorList>
            <person name="Kaise H."/>
            <person name="Sawadogo J.B."/>
            <person name="Alam M.S."/>
            <person name="Ueno C."/>
            <person name="Dianou D."/>
            <person name="Shinjo R."/>
            <person name="Asakawa S."/>
        </authorList>
    </citation>
    <scope>NUCLEOTIDE SEQUENCE [LARGE SCALE GENOMIC DNA]</scope>
    <source>
        <strain evidence="1 2">SS37A-Re</strain>
    </source>
</reference>
<accession>A0ABM8E416</accession>
<evidence type="ECO:0000313" key="2">
    <source>
        <dbReference type="Proteomes" id="UP001317629"/>
    </source>
</evidence>
<name>A0ABM8E416_9HYPH</name>
<gene>
    <name evidence="1" type="ORF">SS37A_01120</name>
</gene>
<evidence type="ECO:0000313" key="1">
    <source>
        <dbReference type="EMBL" id="BDV32583.1"/>
    </source>
</evidence>
<sequence length="90" mass="10131">MSSPFGKRLIVTSILAILVIPVFFLSARVFSAWQAGYGWAEMDWDGKGRTTPLDFLKAAEIGKRPVLVNDRSCVEYFLYRDGVTVKTRCP</sequence>
<proteinExistence type="predicted"/>
<protein>
    <recommendedName>
        <fullName evidence="3">EF-hand domain-containing protein</fullName>
    </recommendedName>
</protein>
<dbReference type="RefSeq" id="WP_202070986.1">
    <property type="nucleotide sequence ID" value="NZ_AP027142.1"/>
</dbReference>
<dbReference type="EMBL" id="AP027142">
    <property type="protein sequence ID" value="BDV32583.1"/>
    <property type="molecule type" value="Genomic_DNA"/>
</dbReference>
<keyword evidence="2" id="KW-1185">Reference proteome</keyword>
<organism evidence="1 2">
    <name type="scientific">Methylocystis iwaonis</name>
    <dbReference type="NCBI Taxonomy" id="2885079"/>
    <lineage>
        <taxon>Bacteria</taxon>
        <taxon>Pseudomonadati</taxon>
        <taxon>Pseudomonadota</taxon>
        <taxon>Alphaproteobacteria</taxon>
        <taxon>Hyphomicrobiales</taxon>
        <taxon>Methylocystaceae</taxon>
        <taxon>Methylocystis</taxon>
    </lineage>
</organism>
<evidence type="ECO:0008006" key="3">
    <source>
        <dbReference type="Google" id="ProtNLM"/>
    </source>
</evidence>
<dbReference type="Proteomes" id="UP001317629">
    <property type="component" value="Chromosome"/>
</dbReference>